<dbReference type="EMBL" id="OB794615">
    <property type="protein sequence ID" value="CAD7430732.1"/>
    <property type="molecule type" value="Genomic_DNA"/>
</dbReference>
<dbReference type="Gene3D" id="3.30.830.10">
    <property type="entry name" value="Metalloenzyme, LuxS/M16 peptidase-like"/>
    <property type="match status" value="2"/>
</dbReference>
<sequence length="552" mass="62808">MEEVLFKKTKLASNEPKAQSITKSIALMLTKSLLSYTFVEESGFVEFMANPNIAPQYEIPCRTTFSTNYVPKLFADTQIKMKGVLKLDLLSLLSLSITSDGRTSAAVDKYMFVLLNTSGLSTALRPYLPLFLESLLELPILRGDTLVPYEQVVAQLETDTISVSASIGLENSSRFHCGAFSHTAVLMLQLEPAKYSRCVTWIRELLYQTQFTVERLRILASKIANDVAQVKRKGNKVVSDLMKGLVYNQDSNYYTYVHVDSNYYTCVHVASNYYTCVHVASNYYTYVHVDSNYYTCVHVASNYYTCVHVASNYYTCVHVASNYYTCVHVDSNHYTCVHVASNYYTCIHVDSNYYTCVHVDSNYYMCVHVDSNYYTCVHVDSNYYTYVHVDSNYYTCVHVASNYYTCVHVESNYYTCVHVDSNYYTCVHADSNHYMYVHVDSNHYSSSMLRQHKFLTSLLERLESPAMSQKVLQELEEVRAVLTQPANIVVHLAADMDKLPGDPAEPWAQMLPSGVNPKRIKLAVTPDWALLTPPCEQKNGSCVVRLAPRWVP</sequence>
<accession>A0A7R9HPT7</accession>
<evidence type="ECO:0000313" key="1">
    <source>
        <dbReference type="EMBL" id="CAD7430732.1"/>
    </source>
</evidence>
<dbReference type="PANTHER" id="PTHR43016">
    <property type="entry name" value="PRESEQUENCE PROTEASE"/>
    <property type="match status" value="1"/>
</dbReference>
<dbReference type="AlphaFoldDB" id="A0A7R9HPT7"/>
<gene>
    <name evidence="1" type="ORF">TMSB3V08_LOCUS7482</name>
</gene>
<proteinExistence type="predicted"/>
<organism evidence="1">
    <name type="scientific">Timema monikensis</name>
    <dbReference type="NCBI Taxonomy" id="170555"/>
    <lineage>
        <taxon>Eukaryota</taxon>
        <taxon>Metazoa</taxon>
        <taxon>Ecdysozoa</taxon>
        <taxon>Arthropoda</taxon>
        <taxon>Hexapoda</taxon>
        <taxon>Insecta</taxon>
        <taxon>Pterygota</taxon>
        <taxon>Neoptera</taxon>
        <taxon>Polyneoptera</taxon>
        <taxon>Phasmatodea</taxon>
        <taxon>Timematodea</taxon>
        <taxon>Timematoidea</taxon>
        <taxon>Timematidae</taxon>
        <taxon>Timema</taxon>
    </lineage>
</organism>
<protein>
    <submittedName>
        <fullName evidence="1">Uncharacterized protein</fullName>
    </submittedName>
</protein>
<reference evidence="1" key="1">
    <citation type="submission" date="2020-11" db="EMBL/GenBank/DDBJ databases">
        <authorList>
            <person name="Tran Van P."/>
        </authorList>
    </citation>
    <scope>NUCLEOTIDE SEQUENCE</scope>
</reference>
<dbReference type="PANTHER" id="PTHR43016:SF16">
    <property type="entry name" value="METALLOPROTEASE, PUTATIVE (AFU_ORTHOLOGUE AFUA_4G07610)-RELATED"/>
    <property type="match status" value="1"/>
</dbReference>
<name>A0A7R9HPT7_9NEOP</name>